<evidence type="ECO:0000256" key="1">
    <source>
        <dbReference type="ARBA" id="ARBA00001974"/>
    </source>
</evidence>
<evidence type="ECO:0000313" key="11">
    <source>
        <dbReference type="EMBL" id="KAK4460874.1"/>
    </source>
</evidence>
<dbReference type="GO" id="GO:0016614">
    <property type="term" value="F:oxidoreductase activity, acting on CH-OH group of donors"/>
    <property type="evidence" value="ECO:0007669"/>
    <property type="project" value="InterPro"/>
</dbReference>
<evidence type="ECO:0000256" key="4">
    <source>
        <dbReference type="ARBA" id="ARBA00022827"/>
    </source>
</evidence>
<feature type="active site" description="Proton donor" evidence="6">
    <location>
        <position position="550"/>
    </location>
</feature>
<dbReference type="Pfam" id="PF00732">
    <property type="entry name" value="GMC_oxred_N"/>
    <property type="match status" value="1"/>
</dbReference>
<reference evidence="11" key="1">
    <citation type="journal article" date="2023" name="Mol. Phylogenet. Evol.">
        <title>Genome-scale phylogeny and comparative genomics of the fungal order Sordariales.</title>
        <authorList>
            <person name="Hensen N."/>
            <person name="Bonometti L."/>
            <person name="Westerberg I."/>
            <person name="Brannstrom I.O."/>
            <person name="Guillou S."/>
            <person name="Cros-Aarteil S."/>
            <person name="Calhoun S."/>
            <person name="Haridas S."/>
            <person name="Kuo A."/>
            <person name="Mondo S."/>
            <person name="Pangilinan J."/>
            <person name="Riley R."/>
            <person name="LaButti K."/>
            <person name="Andreopoulos B."/>
            <person name="Lipzen A."/>
            <person name="Chen C."/>
            <person name="Yan M."/>
            <person name="Daum C."/>
            <person name="Ng V."/>
            <person name="Clum A."/>
            <person name="Steindorff A."/>
            <person name="Ohm R.A."/>
            <person name="Martin F."/>
            <person name="Silar P."/>
            <person name="Natvig D.O."/>
            <person name="Lalanne C."/>
            <person name="Gautier V."/>
            <person name="Ament-Velasquez S.L."/>
            <person name="Kruys A."/>
            <person name="Hutchinson M.I."/>
            <person name="Powell A.J."/>
            <person name="Barry K."/>
            <person name="Miller A.N."/>
            <person name="Grigoriev I.V."/>
            <person name="Debuchy R."/>
            <person name="Gladieux P."/>
            <person name="Hiltunen Thoren M."/>
            <person name="Johannesson H."/>
        </authorList>
    </citation>
    <scope>NUCLEOTIDE SEQUENCE</scope>
    <source>
        <strain evidence="11">PSN324</strain>
    </source>
</reference>
<dbReference type="SUPFAM" id="SSF54373">
    <property type="entry name" value="FAD-linked reductases, C-terminal domain"/>
    <property type="match status" value="1"/>
</dbReference>
<feature type="binding site" evidence="7">
    <location>
        <begin position="549"/>
        <end position="550"/>
    </location>
    <ligand>
        <name>FAD</name>
        <dbReference type="ChEBI" id="CHEBI:57692"/>
    </ligand>
</feature>
<dbReference type="InterPro" id="IPR036188">
    <property type="entry name" value="FAD/NAD-bd_sf"/>
</dbReference>
<dbReference type="Proteomes" id="UP001321749">
    <property type="component" value="Unassembled WGS sequence"/>
</dbReference>
<evidence type="ECO:0000256" key="6">
    <source>
        <dbReference type="PIRSR" id="PIRSR000137-1"/>
    </source>
</evidence>
<evidence type="ECO:0000259" key="10">
    <source>
        <dbReference type="PROSITE" id="PS00624"/>
    </source>
</evidence>
<dbReference type="PROSITE" id="PS00623">
    <property type="entry name" value="GMC_OXRED_1"/>
    <property type="match status" value="1"/>
</dbReference>
<name>A0AAV9HLJ2_9PEZI</name>
<dbReference type="InterPro" id="IPR000172">
    <property type="entry name" value="GMC_OxRdtase_N"/>
</dbReference>
<evidence type="ECO:0000256" key="2">
    <source>
        <dbReference type="ARBA" id="ARBA00010790"/>
    </source>
</evidence>
<feature type="domain" description="Glucose-methanol-choline oxidoreductase N-terminal" evidence="10">
    <location>
        <begin position="289"/>
        <end position="303"/>
    </location>
</feature>
<dbReference type="SUPFAM" id="SSF51905">
    <property type="entry name" value="FAD/NAD(P)-binding domain"/>
    <property type="match status" value="1"/>
</dbReference>
<dbReference type="InterPro" id="IPR012132">
    <property type="entry name" value="GMC_OxRdtase"/>
</dbReference>
<evidence type="ECO:0000256" key="7">
    <source>
        <dbReference type="PIRSR" id="PIRSR000137-2"/>
    </source>
</evidence>
<feature type="domain" description="Glucose-methanol-choline oxidoreductase N-terminal" evidence="9">
    <location>
        <begin position="96"/>
        <end position="119"/>
    </location>
</feature>
<dbReference type="EMBL" id="MU865002">
    <property type="protein sequence ID" value="KAK4460874.1"/>
    <property type="molecule type" value="Genomic_DNA"/>
</dbReference>
<evidence type="ECO:0000313" key="12">
    <source>
        <dbReference type="Proteomes" id="UP001321749"/>
    </source>
</evidence>
<feature type="active site" description="Proton acceptor" evidence="6">
    <location>
        <position position="595"/>
    </location>
</feature>
<dbReference type="Gene3D" id="3.50.50.60">
    <property type="entry name" value="FAD/NAD(P)-binding domain"/>
    <property type="match status" value="1"/>
</dbReference>
<dbReference type="AlphaFoldDB" id="A0AAV9HLJ2"/>
<dbReference type="InterPro" id="IPR007867">
    <property type="entry name" value="GMC_OxRtase_C"/>
</dbReference>
<comment type="caution">
    <text evidence="11">The sequence shown here is derived from an EMBL/GenBank/DDBJ whole genome shotgun (WGS) entry which is preliminary data.</text>
</comment>
<dbReference type="GO" id="GO:0050660">
    <property type="term" value="F:flavin adenine dinucleotide binding"/>
    <property type="evidence" value="ECO:0007669"/>
    <property type="project" value="InterPro"/>
</dbReference>
<comment type="cofactor">
    <cofactor evidence="1 7">
        <name>FAD</name>
        <dbReference type="ChEBI" id="CHEBI:57692"/>
    </cofactor>
</comment>
<keyword evidence="4 7" id="KW-0274">FAD</keyword>
<keyword evidence="5" id="KW-0560">Oxidoreductase</keyword>
<dbReference type="PANTHER" id="PTHR11552">
    <property type="entry name" value="GLUCOSE-METHANOL-CHOLINE GMC OXIDOREDUCTASE"/>
    <property type="match status" value="1"/>
</dbReference>
<comment type="similarity">
    <text evidence="2 8">Belongs to the GMC oxidoreductase family.</text>
</comment>
<keyword evidence="12" id="KW-1185">Reference proteome</keyword>
<evidence type="ECO:0000256" key="8">
    <source>
        <dbReference type="RuleBase" id="RU003968"/>
    </source>
</evidence>
<evidence type="ECO:0000259" key="9">
    <source>
        <dbReference type="PROSITE" id="PS00623"/>
    </source>
</evidence>
<dbReference type="Pfam" id="PF05199">
    <property type="entry name" value="GMC_oxred_C"/>
    <property type="match status" value="1"/>
</dbReference>
<reference evidence="11" key="2">
    <citation type="submission" date="2023-06" db="EMBL/GenBank/DDBJ databases">
        <authorList>
            <consortium name="Lawrence Berkeley National Laboratory"/>
            <person name="Mondo S.J."/>
            <person name="Hensen N."/>
            <person name="Bonometti L."/>
            <person name="Westerberg I."/>
            <person name="Brannstrom I.O."/>
            <person name="Guillou S."/>
            <person name="Cros-Aarteil S."/>
            <person name="Calhoun S."/>
            <person name="Haridas S."/>
            <person name="Kuo A."/>
            <person name="Pangilinan J."/>
            <person name="Riley R."/>
            <person name="Labutti K."/>
            <person name="Andreopoulos B."/>
            <person name="Lipzen A."/>
            <person name="Chen C."/>
            <person name="Yanf M."/>
            <person name="Daum C."/>
            <person name="Ng V."/>
            <person name="Clum A."/>
            <person name="Steindorff A."/>
            <person name="Ohm R."/>
            <person name="Martin F."/>
            <person name="Silar P."/>
            <person name="Natvig D."/>
            <person name="Lalanne C."/>
            <person name="Gautier V."/>
            <person name="Ament-Velasquez S.L."/>
            <person name="Kruys A."/>
            <person name="Hutchinson M.I."/>
            <person name="Powell A.J."/>
            <person name="Barry K."/>
            <person name="Miller A.N."/>
            <person name="Grigoriev I.V."/>
            <person name="Debuchy R."/>
            <person name="Gladieux P."/>
            <person name="Thoren M.H."/>
            <person name="Johannesson H."/>
        </authorList>
    </citation>
    <scope>NUCLEOTIDE SEQUENCE</scope>
    <source>
        <strain evidence="11">PSN324</strain>
    </source>
</reference>
<evidence type="ECO:0000256" key="5">
    <source>
        <dbReference type="ARBA" id="ARBA00023002"/>
    </source>
</evidence>
<sequence length="616" mass="66916">MAPAGTEPTKAEEFASRRFDYIIVGGGTAGLAVAARLAEDPALTVGVLEAGDRGDGNEEIDIPGYSGRALGGPLDWLFETVPQPGLGNRKLPWNRGKVVGGSSALNYMTWNRASREDYDAWEALGNPGWGWESLLPYFKKSESFHPPPPGFRDLHQTTYNEPNPEFLGERGPVHVSYTRDFSPAHAYWHATLNELDVPSNPAHISGNNVGVWTTICAVNPENSTRSYAAHYIAPQPQNLYVLTRALAQEVILEKRSDGETEWAATGVRFTCGGRDFVASASREVILSGGSVNSPQLLELSGVGNPAVLAAAGIPLKVDLPKVGENLQEHIMLPLVFEVEPKLPQQEDLLLDEIGSAAYEQYKKDYSGPLSVLPCAMAYLPVSKVASPEVAADLLSKSERLTGFDPDHAPILSSRFAPDARLGQVEYVFDLGNWNPSFAPDRSADKRRFCTMLQVLQYPFSRGSIHIRAGDDGSRSTAFVPPVIDPQYYSGPHGELDVETMMHGAKFAQQISRAKPMNEIVLGPAQPSAEALTTDAKLREWIVNNTITDWHPTGTCAMGGRAGKSGGVVDHRLRVYGVRGLRVVDASVMPLHISAHLQATVYAIAEKAATMILEDLR</sequence>
<gene>
    <name evidence="11" type="ORF">QBC42DRAFT_331289</name>
</gene>
<keyword evidence="3 8" id="KW-0285">Flavoprotein</keyword>
<dbReference type="PIRSF" id="PIRSF000137">
    <property type="entry name" value="Alcohol_oxidase"/>
    <property type="match status" value="1"/>
</dbReference>
<organism evidence="11 12">
    <name type="scientific">Cladorrhinum samala</name>
    <dbReference type="NCBI Taxonomy" id="585594"/>
    <lineage>
        <taxon>Eukaryota</taxon>
        <taxon>Fungi</taxon>
        <taxon>Dikarya</taxon>
        <taxon>Ascomycota</taxon>
        <taxon>Pezizomycotina</taxon>
        <taxon>Sordariomycetes</taxon>
        <taxon>Sordariomycetidae</taxon>
        <taxon>Sordariales</taxon>
        <taxon>Podosporaceae</taxon>
        <taxon>Cladorrhinum</taxon>
    </lineage>
</organism>
<dbReference type="PANTHER" id="PTHR11552:SF201">
    <property type="entry name" value="GLUCOSE-METHANOL-CHOLINE OXIDOREDUCTASE N-TERMINAL DOMAIN-CONTAINING PROTEIN"/>
    <property type="match status" value="1"/>
</dbReference>
<accession>A0AAV9HLJ2</accession>
<dbReference type="PROSITE" id="PS00624">
    <property type="entry name" value="GMC_OXRED_2"/>
    <property type="match status" value="1"/>
</dbReference>
<proteinExistence type="inferred from homology"/>
<feature type="binding site" evidence="7">
    <location>
        <position position="98"/>
    </location>
    <ligand>
        <name>FAD</name>
        <dbReference type="ChEBI" id="CHEBI:57692"/>
    </ligand>
</feature>
<evidence type="ECO:0000256" key="3">
    <source>
        <dbReference type="ARBA" id="ARBA00022630"/>
    </source>
</evidence>
<protein>
    <submittedName>
        <fullName evidence="11">Versicolorin B synthase</fullName>
    </submittedName>
</protein>
<dbReference type="Gene3D" id="3.30.560.10">
    <property type="entry name" value="Glucose Oxidase, domain 3"/>
    <property type="match status" value="1"/>
</dbReference>